<dbReference type="AlphaFoldDB" id="A0A381P2C1"/>
<protein>
    <submittedName>
        <fullName evidence="1">Uncharacterized protein</fullName>
    </submittedName>
</protein>
<name>A0A381P2C1_9ZZZZ</name>
<organism evidence="1">
    <name type="scientific">marine metagenome</name>
    <dbReference type="NCBI Taxonomy" id="408172"/>
    <lineage>
        <taxon>unclassified sequences</taxon>
        <taxon>metagenomes</taxon>
        <taxon>ecological metagenomes</taxon>
    </lineage>
</organism>
<dbReference type="EMBL" id="UINC01000777">
    <property type="protein sequence ID" value="SUZ61010.1"/>
    <property type="molecule type" value="Genomic_DNA"/>
</dbReference>
<sequence length="56" mass="6594">MARLACGSDDCSPNTDESFYLCRYVVNEQIEMDPMFRCLSLRNLLKRQVVDRTLYI</sequence>
<proteinExistence type="predicted"/>
<accession>A0A381P2C1</accession>
<reference evidence="1" key="1">
    <citation type="submission" date="2018-05" db="EMBL/GenBank/DDBJ databases">
        <authorList>
            <person name="Lanie J.A."/>
            <person name="Ng W.-L."/>
            <person name="Kazmierczak K.M."/>
            <person name="Andrzejewski T.M."/>
            <person name="Davidsen T.M."/>
            <person name="Wayne K.J."/>
            <person name="Tettelin H."/>
            <person name="Glass J.I."/>
            <person name="Rusch D."/>
            <person name="Podicherti R."/>
            <person name="Tsui H.-C.T."/>
            <person name="Winkler M.E."/>
        </authorList>
    </citation>
    <scope>NUCLEOTIDE SEQUENCE</scope>
</reference>
<gene>
    <name evidence="1" type="ORF">METZ01_LOCUS13864</name>
</gene>
<evidence type="ECO:0000313" key="1">
    <source>
        <dbReference type="EMBL" id="SUZ61010.1"/>
    </source>
</evidence>